<gene>
    <name evidence="2" type="primary">TTC23L</name>
</gene>
<sequence length="584" mass="65891">MEWDLPLMKNLWEKETRTLVAEQRSESNPSDEFGDSEDKENETDKVAKNADYMSVPKEKLNKSQKKAESLIKAKKNCQANQELIRCVTFSRIVFGTEHWKYAQALTNLAYGYLTLRELPAQAKQHAESAKNSLLTWKGSAISELDKKEILGTLVVLYYTLGMADLMQNHGKEAYYNLQKSEKSMEELWECCDGATIRELKISEKDLIIALGRACLQLHRLNLAVSYFEKAISHVITSKGDSTSELISLYQEAAQVEQLRKNHDRAIEHLLQAHSICVASYKEISAEAAKTGFLLAKAYASSGEPQHRDAAELYFTGSLKAFQATLGPDNSQTMFATEEFSKWLLQIGEKQEAYKLLKNSLKSQLMSYGDYSEKVAETFYILGSICLAKGEIKKTTQLLKKDILWPYHVAATSFFLLVSTFSANHNHRDLSGALKNVNVVCPGNIANHVSECLEIQILIYGTDHKKTRETQKLLSLLQRLKMTSLRNLNSTFHGISPVSSSWKPDVPEVPEEPGEPKESEEPTDTTKTKKSKEPESLLSPLSPTQACPSHSPRALISSRRESRTNALWDLGYIRKRSKKLIQFVH</sequence>
<feature type="compositionally biased region" description="Basic and acidic residues" evidence="1">
    <location>
        <begin position="513"/>
        <end position="534"/>
    </location>
</feature>
<feature type="region of interest" description="Disordered" evidence="1">
    <location>
        <begin position="496"/>
        <end position="559"/>
    </location>
</feature>
<dbReference type="Bgee" id="ENSMODG00000020391">
    <property type="expression patterns" value="Expressed in spermatocyte and 17 other cell types or tissues"/>
</dbReference>
<dbReference type="STRING" id="13616.ENSMODP00000025506"/>
<dbReference type="Ensembl" id="ENSMODT00000025957.4">
    <property type="protein sequence ID" value="ENSMODP00000025506.4"/>
    <property type="gene ID" value="ENSMODG00000020391.4"/>
</dbReference>
<evidence type="ECO:0000313" key="2">
    <source>
        <dbReference type="Ensembl" id="ENSMODP00000025506.4"/>
    </source>
</evidence>
<reference evidence="2" key="3">
    <citation type="submission" date="2025-09" db="UniProtKB">
        <authorList>
            <consortium name="Ensembl"/>
        </authorList>
    </citation>
    <scope>IDENTIFICATION</scope>
</reference>
<feature type="compositionally biased region" description="Acidic residues" evidence="1">
    <location>
        <begin position="32"/>
        <end position="41"/>
    </location>
</feature>
<dbReference type="InterPro" id="IPR042621">
    <property type="entry name" value="TTC23/TTC23L"/>
</dbReference>
<evidence type="ECO:0000256" key="1">
    <source>
        <dbReference type="SAM" id="MobiDB-lite"/>
    </source>
</evidence>
<dbReference type="OrthoDB" id="9986634at2759"/>
<dbReference type="ExpressionAtlas" id="F7C055">
    <property type="expression patterns" value="baseline"/>
</dbReference>
<dbReference type="InParanoid" id="F7C055"/>
<dbReference type="AlphaFoldDB" id="F7C055"/>
<dbReference type="GeneID" id="100020872"/>
<name>F7C055_MONDO</name>
<evidence type="ECO:0000313" key="3">
    <source>
        <dbReference type="Proteomes" id="UP000002280"/>
    </source>
</evidence>
<accession>F7C055</accession>
<dbReference type="CTD" id="153657"/>
<dbReference type="PANTHER" id="PTHR14485:SF4">
    <property type="entry name" value="TETRATRICOPEPTIDE REPEAT PROTEIN 23-LIKE"/>
    <property type="match status" value="1"/>
</dbReference>
<feature type="region of interest" description="Disordered" evidence="1">
    <location>
        <begin position="19"/>
        <end position="60"/>
    </location>
</feature>
<dbReference type="HOGENOM" id="CLU_030458_1_0_1"/>
<dbReference type="PANTHER" id="PTHR14485">
    <property type="entry name" value="TETRATRICOPEPTIDE REPEAT PROTEIN 23"/>
    <property type="match status" value="1"/>
</dbReference>
<protein>
    <submittedName>
        <fullName evidence="2">Tetratricopeptide repeat domain 23 like</fullName>
    </submittedName>
</protein>
<dbReference type="FunCoup" id="F7C055">
    <property type="interactions" value="27"/>
</dbReference>
<dbReference type="GeneTree" id="ENSGT00530000063847"/>
<dbReference type="Proteomes" id="UP000002280">
    <property type="component" value="Chromosome 3"/>
</dbReference>
<reference evidence="2" key="2">
    <citation type="submission" date="2025-08" db="UniProtKB">
        <authorList>
            <consortium name="Ensembl"/>
        </authorList>
    </citation>
    <scope>IDENTIFICATION</scope>
</reference>
<dbReference type="InterPro" id="IPR011990">
    <property type="entry name" value="TPR-like_helical_dom_sf"/>
</dbReference>
<keyword evidence="3" id="KW-1185">Reference proteome</keyword>
<dbReference type="Gene3D" id="1.25.40.10">
    <property type="entry name" value="Tetratricopeptide repeat domain"/>
    <property type="match status" value="2"/>
</dbReference>
<dbReference type="OMA" id="ANHVSEC"/>
<proteinExistence type="predicted"/>
<reference evidence="2 3" key="1">
    <citation type="journal article" date="2007" name="Nature">
        <title>Genome of the marsupial Monodelphis domestica reveals innovation in non-coding sequences.</title>
        <authorList>
            <person name="Mikkelsen T.S."/>
            <person name="Wakefield M.J."/>
            <person name="Aken B."/>
            <person name="Amemiya C.T."/>
            <person name="Chang J.L."/>
            <person name="Duke S."/>
            <person name="Garber M."/>
            <person name="Gentles A.J."/>
            <person name="Goodstadt L."/>
            <person name="Heger A."/>
            <person name="Jurka J."/>
            <person name="Kamal M."/>
            <person name="Mauceli E."/>
            <person name="Searle S.M."/>
            <person name="Sharpe T."/>
            <person name="Baker M.L."/>
            <person name="Batzer M.A."/>
            <person name="Benos P.V."/>
            <person name="Belov K."/>
            <person name="Clamp M."/>
            <person name="Cook A."/>
            <person name="Cuff J."/>
            <person name="Das R."/>
            <person name="Davidow L."/>
            <person name="Deakin J.E."/>
            <person name="Fazzari M.J."/>
            <person name="Glass J.L."/>
            <person name="Grabherr M."/>
            <person name="Greally J.M."/>
            <person name="Gu W."/>
            <person name="Hore T.A."/>
            <person name="Huttley G.A."/>
            <person name="Kleber M."/>
            <person name="Jirtle R.L."/>
            <person name="Koina E."/>
            <person name="Lee J.T."/>
            <person name="Mahony S."/>
            <person name="Marra M.A."/>
            <person name="Miller R.D."/>
            <person name="Nicholls R.D."/>
            <person name="Oda M."/>
            <person name="Papenfuss A.T."/>
            <person name="Parra Z.E."/>
            <person name="Pollock D.D."/>
            <person name="Ray D.A."/>
            <person name="Schein J.E."/>
            <person name="Speed T.P."/>
            <person name="Thompson K."/>
            <person name="VandeBerg J.L."/>
            <person name="Wade C.M."/>
            <person name="Walker J.A."/>
            <person name="Waters P.D."/>
            <person name="Webber C."/>
            <person name="Weidman J.R."/>
            <person name="Xie X."/>
            <person name="Zody M.C."/>
            <person name="Baldwin J."/>
            <person name="Abdouelleil A."/>
            <person name="Abdulkadir J."/>
            <person name="Abebe A."/>
            <person name="Abera B."/>
            <person name="Abreu J."/>
            <person name="Acer S.C."/>
            <person name="Aftuck L."/>
            <person name="Alexander A."/>
            <person name="An P."/>
            <person name="Anderson E."/>
            <person name="Anderson S."/>
            <person name="Arachi H."/>
            <person name="Azer M."/>
            <person name="Bachantsang P."/>
            <person name="Barry A."/>
            <person name="Bayul T."/>
            <person name="Berlin A."/>
            <person name="Bessette D."/>
            <person name="Bloom T."/>
            <person name="Bloom T."/>
            <person name="Boguslavskiy L."/>
            <person name="Bonnet C."/>
            <person name="Boukhgalter B."/>
            <person name="Bourzgui I."/>
            <person name="Brown A."/>
            <person name="Cahill P."/>
            <person name="Channer S."/>
            <person name="Cheshatsang Y."/>
            <person name="Chuda L."/>
            <person name="Citroen M."/>
            <person name="Collymore A."/>
            <person name="Cooke P."/>
            <person name="Costello M."/>
            <person name="D'Aco K."/>
            <person name="Daza R."/>
            <person name="De Haan G."/>
            <person name="DeGray S."/>
            <person name="DeMaso C."/>
            <person name="Dhargay N."/>
            <person name="Dooley K."/>
            <person name="Dooley E."/>
            <person name="Doricent M."/>
            <person name="Dorje P."/>
            <person name="Dorjee K."/>
            <person name="Dupes A."/>
            <person name="Elong R."/>
            <person name="Falk J."/>
            <person name="Farina A."/>
            <person name="Faro S."/>
            <person name="Ferguson D."/>
            <person name="Fisher S."/>
            <person name="Foley C.D."/>
            <person name="Franke A."/>
            <person name="Friedrich D."/>
            <person name="Gadbois L."/>
            <person name="Gearin G."/>
            <person name="Gearin C.R."/>
            <person name="Giannoukos G."/>
            <person name="Goode T."/>
            <person name="Graham J."/>
            <person name="Grandbois E."/>
            <person name="Grewal S."/>
            <person name="Gyaltsen K."/>
            <person name="Hafez N."/>
            <person name="Hagos B."/>
            <person name="Hall J."/>
            <person name="Henson C."/>
            <person name="Hollinger A."/>
            <person name="Honan T."/>
            <person name="Huard M.D."/>
            <person name="Hughes L."/>
            <person name="Hurhula B."/>
            <person name="Husby M.E."/>
            <person name="Kamat A."/>
            <person name="Kanga B."/>
            <person name="Kashin S."/>
            <person name="Khazanovich D."/>
            <person name="Kisner P."/>
            <person name="Lance K."/>
            <person name="Lara M."/>
            <person name="Lee W."/>
            <person name="Lennon N."/>
            <person name="Letendre F."/>
            <person name="LeVine R."/>
            <person name="Lipovsky A."/>
            <person name="Liu X."/>
            <person name="Liu J."/>
            <person name="Liu S."/>
            <person name="Lokyitsang T."/>
            <person name="Lokyitsang Y."/>
            <person name="Lubonja R."/>
            <person name="Lui A."/>
            <person name="MacDonald P."/>
            <person name="Magnisalis V."/>
            <person name="Maru K."/>
            <person name="Matthews C."/>
            <person name="McCusker W."/>
            <person name="McDonough S."/>
            <person name="Mehta T."/>
            <person name="Meldrim J."/>
            <person name="Meneus L."/>
            <person name="Mihai O."/>
            <person name="Mihalev A."/>
            <person name="Mihova T."/>
            <person name="Mittelman R."/>
            <person name="Mlenga V."/>
            <person name="Montmayeur A."/>
            <person name="Mulrain L."/>
            <person name="Navidi A."/>
            <person name="Naylor J."/>
            <person name="Negash T."/>
            <person name="Nguyen T."/>
            <person name="Nguyen N."/>
            <person name="Nicol R."/>
            <person name="Norbu C."/>
            <person name="Norbu N."/>
            <person name="Novod N."/>
            <person name="O'Neill B."/>
            <person name="Osman S."/>
            <person name="Markiewicz E."/>
            <person name="Oyono O.L."/>
            <person name="Patti C."/>
            <person name="Phunkhang P."/>
            <person name="Pierre F."/>
            <person name="Priest M."/>
            <person name="Raghuraman S."/>
            <person name="Rege F."/>
            <person name="Reyes R."/>
            <person name="Rise C."/>
            <person name="Rogov P."/>
            <person name="Ross K."/>
            <person name="Ryan E."/>
            <person name="Settipalli S."/>
            <person name="Shea T."/>
            <person name="Sherpa N."/>
            <person name="Shi L."/>
            <person name="Shih D."/>
            <person name="Sparrow T."/>
            <person name="Spaulding J."/>
            <person name="Stalker J."/>
            <person name="Stange-Thomann N."/>
            <person name="Stavropoulos S."/>
            <person name="Stone C."/>
            <person name="Strader C."/>
            <person name="Tesfaye S."/>
            <person name="Thomson T."/>
            <person name="Thoulutsang Y."/>
            <person name="Thoulutsang D."/>
            <person name="Topham K."/>
            <person name="Topping I."/>
            <person name="Tsamla T."/>
            <person name="Vassiliev H."/>
            <person name="Vo A."/>
            <person name="Wangchuk T."/>
            <person name="Wangdi T."/>
            <person name="Weiand M."/>
            <person name="Wilkinson J."/>
            <person name="Wilson A."/>
            <person name="Yadav S."/>
            <person name="Young G."/>
            <person name="Yu Q."/>
            <person name="Zembek L."/>
            <person name="Zhong D."/>
            <person name="Zimmer A."/>
            <person name="Zwirko Z."/>
            <person name="Jaffe D.B."/>
            <person name="Alvarez P."/>
            <person name="Brockman W."/>
            <person name="Butler J."/>
            <person name="Chin C."/>
            <person name="Gnerre S."/>
            <person name="MacCallum I."/>
            <person name="Graves J.A."/>
            <person name="Ponting C.P."/>
            <person name="Breen M."/>
            <person name="Samollow P.B."/>
            <person name="Lander E.S."/>
            <person name="Lindblad-Toh K."/>
        </authorList>
    </citation>
    <scope>NUCLEOTIDE SEQUENCE [LARGE SCALE GENOMIC DNA]</scope>
</reference>
<organism evidence="2 3">
    <name type="scientific">Monodelphis domestica</name>
    <name type="common">Gray short-tailed opossum</name>
    <dbReference type="NCBI Taxonomy" id="13616"/>
    <lineage>
        <taxon>Eukaryota</taxon>
        <taxon>Metazoa</taxon>
        <taxon>Chordata</taxon>
        <taxon>Craniata</taxon>
        <taxon>Vertebrata</taxon>
        <taxon>Euteleostomi</taxon>
        <taxon>Mammalia</taxon>
        <taxon>Metatheria</taxon>
        <taxon>Didelphimorphia</taxon>
        <taxon>Didelphidae</taxon>
        <taxon>Monodelphis</taxon>
    </lineage>
</organism>
<dbReference type="SUPFAM" id="SSF48452">
    <property type="entry name" value="TPR-like"/>
    <property type="match status" value="1"/>
</dbReference>